<gene>
    <name evidence="1" type="ORF">HRE60_08315</name>
</gene>
<dbReference type="RefSeq" id="WP_162837454.1">
    <property type="nucleotide sequence ID" value="NZ_BPPT01000003.1"/>
</dbReference>
<reference evidence="1 2" key="1">
    <citation type="journal article" date="2020" name="Microbiol. Resour. Announc.">
        <title>Complete Genome Sequence of Streptococcus salivarius DB-B5, a Novel Probiotic Candidate Isolated from the Supragingival Plaque of a Healthy Female Subject.</title>
        <authorList>
            <person name="Fields F.R."/>
            <person name="Li X."/>
            <person name="Navarre W.W."/>
            <person name="Naito M."/>
        </authorList>
    </citation>
    <scope>NUCLEOTIDE SEQUENCE [LARGE SCALE GENOMIC DNA]</scope>
    <source>
        <strain evidence="1 2">DB-B5</strain>
    </source>
</reference>
<name>A0A3S4NH69_STRSL</name>
<dbReference type="AlphaFoldDB" id="A0A3S4NH69"/>
<evidence type="ECO:0000313" key="1">
    <source>
        <dbReference type="EMBL" id="QMI51669.1"/>
    </source>
</evidence>
<evidence type="ECO:0000313" key="2">
    <source>
        <dbReference type="Proteomes" id="UP000516705"/>
    </source>
</evidence>
<sequence>MRTKAYGEELTAETLENVTGGDFVSRPQTLPERLGWNRWWLKRKYPYGD</sequence>
<dbReference type="Proteomes" id="UP000516705">
    <property type="component" value="Chromosome"/>
</dbReference>
<proteinExistence type="predicted"/>
<protein>
    <submittedName>
        <fullName evidence="1">Uncharacterized protein</fullName>
    </submittedName>
</protein>
<accession>A0A3S4NH69</accession>
<organism evidence="1 2">
    <name type="scientific">Streptococcus salivarius</name>
    <dbReference type="NCBI Taxonomy" id="1304"/>
    <lineage>
        <taxon>Bacteria</taxon>
        <taxon>Bacillati</taxon>
        <taxon>Bacillota</taxon>
        <taxon>Bacilli</taxon>
        <taxon>Lactobacillales</taxon>
        <taxon>Streptococcaceae</taxon>
        <taxon>Streptococcus</taxon>
    </lineage>
</organism>
<dbReference type="EMBL" id="CP054153">
    <property type="protein sequence ID" value="QMI51669.1"/>
    <property type="molecule type" value="Genomic_DNA"/>
</dbReference>